<reference evidence="1 2" key="1">
    <citation type="journal article" date="2016" name="Nat. Commun.">
        <title>Thousands of microbial genomes shed light on interconnected biogeochemical processes in an aquifer system.</title>
        <authorList>
            <person name="Anantharaman K."/>
            <person name="Brown C.T."/>
            <person name="Hug L.A."/>
            <person name="Sharon I."/>
            <person name="Castelle C.J."/>
            <person name="Probst A.J."/>
            <person name="Thomas B.C."/>
            <person name="Singh A."/>
            <person name="Wilkins M.J."/>
            <person name="Karaoz U."/>
            <person name="Brodie E.L."/>
            <person name="Williams K.H."/>
            <person name="Hubbard S.S."/>
            <person name="Banfield J.F."/>
        </authorList>
    </citation>
    <scope>NUCLEOTIDE SEQUENCE [LARGE SCALE GENOMIC DNA]</scope>
</reference>
<comment type="caution">
    <text evidence="1">The sequence shown here is derived from an EMBL/GenBank/DDBJ whole genome shotgun (WGS) entry which is preliminary data.</text>
</comment>
<name>A0A1F7L1I1_9BACT</name>
<evidence type="ECO:0000313" key="2">
    <source>
        <dbReference type="Proteomes" id="UP000177050"/>
    </source>
</evidence>
<dbReference type="Proteomes" id="UP000177050">
    <property type="component" value="Unassembled WGS sequence"/>
</dbReference>
<evidence type="ECO:0000313" key="1">
    <source>
        <dbReference type="EMBL" id="OGK73904.1"/>
    </source>
</evidence>
<accession>A0A1F7L1I1</accession>
<dbReference type="EMBL" id="MGBR01000001">
    <property type="protein sequence ID" value="OGK73904.1"/>
    <property type="molecule type" value="Genomic_DNA"/>
</dbReference>
<gene>
    <name evidence="1" type="ORF">A3K52_03955</name>
</gene>
<sequence>MNKKIALITLLQNSLMIPDKAKLKIIAKLRKLPDSQIDALGKLLAQERKYMITHKDTIIKQTKLLLDTLALATK</sequence>
<proteinExistence type="predicted"/>
<dbReference type="AlphaFoldDB" id="A0A1F7L1I1"/>
<organism evidence="1 2">
    <name type="scientific">Candidatus Roizmanbacteria bacterium RIFOXYD1_FULL_38_12</name>
    <dbReference type="NCBI Taxonomy" id="1802093"/>
    <lineage>
        <taxon>Bacteria</taxon>
        <taxon>Candidatus Roizmaniibacteriota</taxon>
    </lineage>
</organism>
<protein>
    <submittedName>
        <fullName evidence="1">Uncharacterized protein</fullName>
    </submittedName>
</protein>